<comment type="cofactor">
    <cofactor evidence="1">
        <name>FAD</name>
        <dbReference type="ChEBI" id="CHEBI:57692"/>
    </cofactor>
</comment>
<evidence type="ECO:0000256" key="2">
    <source>
        <dbReference type="ARBA" id="ARBA00007992"/>
    </source>
</evidence>
<dbReference type="GO" id="GO:0071949">
    <property type="term" value="F:FAD binding"/>
    <property type="evidence" value="ECO:0007669"/>
    <property type="project" value="InterPro"/>
</dbReference>
<dbReference type="InterPro" id="IPR002938">
    <property type="entry name" value="FAD-bd"/>
</dbReference>
<dbReference type="STRING" id="268505.A0A2A9PDH8"/>
<name>A0A2A9PDH8_OPHUN</name>
<keyword evidence="3" id="KW-0285">Flavoprotein</keyword>
<evidence type="ECO:0000259" key="8">
    <source>
        <dbReference type="Pfam" id="PF01494"/>
    </source>
</evidence>
<protein>
    <recommendedName>
        <fullName evidence="8">FAD-binding domain-containing protein</fullName>
    </recommendedName>
</protein>
<dbReference type="OrthoDB" id="10029326at2759"/>
<evidence type="ECO:0000256" key="7">
    <source>
        <dbReference type="SAM" id="MobiDB-lite"/>
    </source>
</evidence>
<gene>
    <name evidence="9" type="ORF">XA68_13019</name>
</gene>
<comment type="similarity">
    <text evidence="2">Belongs to the paxM FAD-dependent monooxygenase family.</text>
</comment>
<keyword evidence="6" id="KW-0503">Monooxygenase</keyword>
<dbReference type="PANTHER" id="PTHR47356">
    <property type="entry name" value="FAD-DEPENDENT MONOOXYGENASE ASQG-RELATED"/>
    <property type="match status" value="1"/>
</dbReference>
<dbReference type="Proteomes" id="UP000037136">
    <property type="component" value="Unassembled WGS sequence"/>
</dbReference>
<accession>A0A2A9PDH8</accession>
<dbReference type="InterPro" id="IPR050562">
    <property type="entry name" value="FAD_mOase_fung"/>
</dbReference>
<comment type="caution">
    <text evidence="9">The sequence shown here is derived from an EMBL/GenBank/DDBJ whole genome shotgun (WGS) entry which is preliminary data.</text>
</comment>
<dbReference type="AlphaFoldDB" id="A0A2A9PDH8"/>
<evidence type="ECO:0000313" key="10">
    <source>
        <dbReference type="Proteomes" id="UP000037136"/>
    </source>
</evidence>
<sequence length="187" mass="21163">MSQNRFKVIIVGGSITGLTLAHSLHQIGVDYIILEKRPRVVLQEGASIGILPNGARILDQLGLYSSIEQTTGSLGASDIYFPDGFHFSSPYPTRVLESFGYPISFMERRRLLEILYNALPDKTKIHTKKEVISVEPDAIEEKSSIRSNSGRNVAHGESVRQSRDDNERTKNYVGRIFMLFWYLRRSC</sequence>
<dbReference type="PANTHER" id="PTHR47356:SF2">
    <property type="entry name" value="FAD-BINDING DOMAIN-CONTAINING PROTEIN-RELATED"/>
    <property type="match status" value="1"/>
</dbReference>
<dbReference type="EMBL" id="LAZP02000240">
    <property type="protein sequence ID" value="PFH58953.1"/>
    <property type="molecule type" value="Genomic_DNA"/>
</dbReference>
<dbReference type="Gene3D" id="3.50.50.60">
    <property type="entry name" value="FAD/NAD(P)-binding domain"/>
    <property type="match status" value="1"/>
</dbReference>
<dbReference type="SUPFAM" id="SSF51905">
    <property type="entry name" value="FAD/NAD(P)-binding domain"/>
    <property type="match status" value="1"/>
</dbReference>
<evidence type="ECO:0000313" key="9">
    <source>
        <dbReference type="EMBL" id="PFH58953.1"/>
    </source>
</evidence>
<keyword evidence="10" id="KW-1185">Reference proteome</keyword>
<evidence type="ECO:0000256" key="4">
    <source>
        <dbReference type="ARBA" id="ARBA00022827"/>
    </source>
</evidence>
<dbReference type="Pfam" id="PF01494">
    <property type="entry name" value="FAD_binding_3"/>
    <property type="match status" value="1"/>
</dbReference>
<feature type="region of interest" description="Disordered" evidence="7">
    <location>
        <begin position="143"/>
        <end position="165"/>
    </location>
</feature>
<evidence type="ECO:0000256" key="5">
    <source>
        <dbReference type="ARBA" id="ARBA00023002"/>
    </source>
</evidence>
<reference evidence="9 10" key="2">
    <citation type="journal article" date="2017" name="Sci. Rep.">
        <title>Ant-infecting Ophiocordyceps genomes reveal a high diversity of potential behavioral manipulation genes and a possible major role for enterotoxins.</title>
        <authorList>
            <person name="de Bekker C."/>
            <person name="Ohm R.A."/>
            <person name="Evans H.C."/>
            <person name="Brachmann A."/>
            <person name="Hughes D.P."/>
        </authorList>
    </citation>
    <scope>NUCLEOTIDE SEQUENCE [LARGE SCALE GENOMIC DNA]</scope>
    <source>
        <strain evidence="9 10">SC16a</strain>
    </source>
</reference>
<proteinExistence type="inferred from homology"/>
<keyword evidence="5" id="KW-0560">Oxidoreductase</keyword>
<feature type="domain" description="FAD-binding" evidence="8">
    <location>
        <begin position="6"/>
        <end position="148"/>
    </location>
</feature>
<organism evidence="9 10">
    <name type="scientific">Ophiocordyceps unilateralis</name>
    <name type="common">Zombie-ant fungus</name>
    <name type="synonym">Torrubia unilateralis</name>
    <dbReference type="NCBI Taxonomy" id="268505"/>
    <lineage>
        <taxon>Eukaryota</taxon>
        <taxon>Fungi</taxon>
        <taxon>Dikarya</taxon>
        <taxon>Ascomycota</taxon>
        <taxon>Pezizomycotina</taxon>
        <taxon>Sordariomycetes</taxon>
        <taxon>Hypocreomycetidae</taxon>
        <taxon>Hypocreales</taxon>
        <taxon>Ophiocordycipitaceae</taxon>
        <taxon>Ophiocordyceps</taxon>
    </lineage>
</organism>
<evidence type="ECO:0000256" key="1">
    <source>
        <dbReference type="ARBA" id="ARBA00001974"/>
    </source>
</evidence>
<reference evidence="9 10" key="1">
    <citation type="journal article" date="2015" name="BMC Genomics">
        <title>Gene expression during zombie ant biting behavior reflects the complexity underlying fungal parasitic behavioral manipulation.</title>
        <authorList>
            <person name="de Bekker C."/>
            <person name="Ohm R.A."/>
            <person name="Loreto R.G."/>
            <person name="Sebastian A."/>
            <person name="Albert I."/>
            <person name="Merrow M."/>
            <person name="Brachmann A."/>
            <person name="Hughes D.P."/>
        </authorList>
    </citation>
    <scope>NUCLEOTIDE SEQUENCE [LARGE SCALE GENOMIC DNA]</scope>
    <source>
        <strain evidence="9 10">SC16a</strain>
    </source>
</reference>
<evidence type="ECO:0000256" key="6">
    <source>
        <dbReference type="ARBA" id="ARBA00023033"/>
    </source>
</evidence>
<keyword evidence="4" id="KW-0274">FAD</keyword>
<evidence type="ECO:0000256" key="3">
    <source>
        <dbReference type="ARBA" id="ARBA00022630"/>
    </source>
</evidence>
<dbReference type="GO" id="GO:0004497">
    <property type="term" value="F:monooxygenase activity"/>
    <property type="evidence" value="ECO:0007669"/>
    <property type="project" value="UniProtKB-KW"/>
</dbReference>
<dbReference type="InterPro" id="IPR036188">
    <property type="entry name" value="FAD/NAD-bd_sf"/>
</dbReference>